<feature type="domain" description="PX" evidence="1">
    <location>
        <begin position="23"/>
        <end position="148"/>
    </location>
</feature>
<dbReference type="STRING" id="1890364.A0A2P6NBB9"/>
<organism evidence="2 3">
    <name type="scientific">Planoprotostelium fungivorum</name>
    <dbReference type="NCBI Taxonomy" id="1890364"/>
    <lineage>
        <taxon>Eukaryota</taxon>
        <taxon>Amoebozoa</taxon>
        <taxon>Evosea</taxon>
        <taxon>Variosea</taxon>
        <taxon>Cavosteliida</taxon>
        <taxon>Cavosteliaceae</taxon>
        <taxon>Planoprotostelium</taxon>
    </lineage>
</organism>
<evidence type="ECO:0000313" key="3">
    <source>
        <dbReference type="Proteomes" id="UP000241769"/>
    </source>
</evidence>
<dbReference type="PANTHER" id="PTHR10555">
    <property type="entry name" value="SORTING NEXIN"/>
    <property type="match status" value="1"/>
</dbReference>
<keyword evidence="3" id="KW-1185">Reference proteome</keyword>
<dbReference type="OrthoDB" id="24788at2759"/>
<proteinExistence type="predicted"/>
<dbReference type="Pfam" id="PF00787">
    <property type="entry name" value="PX"/>
    <property type="match status" value="1"/>
</dbReference>
<dbReference type="EMBL" id="MDYQ01000129">
    <property type="protein sequence ID" value="PRP81241.1"/>
    <property type="molecule type" value="Genomic_DNA"/>
</dbReference>
<dbReference type="InterPro" id="IPR001683">
    <property type="entry name" value="PX_dom"/>
</dbReference>
<dbReference type="Gene3D" id="3.30.1520.10">
    <property type="entry name" value="Phox-like domain"/>
    <property type="match status" value="1"/>
</dbReference>
<dbReference type="GO" id="GO:0035091">
    <property type="term" value="F:phosphatidylinositol binding"/>
    <property type="evidence" value="ECO:0007669"/>
    <property type="project" value="InterPro"/>
</dbReference>
<name>A0A2P6NBB9_9EUKA</name>
<protein>
    <submittedName>
        <fullName evidence="2">Sorting nexin-3-like</fullName>
    </submittedName>
</protein>
<gene>
    <name evidence="2" type="ORF">PROFUN_02075</name>
</gene>
<dbReference type="AlphaFoldDB" id="A0A2P6NBB9"/>
<dbReference type="PANTHER" id="PTHR10555:SF170">
    <property type="entry name" value="FI18122P1"/>
    <property type="match status" value="1"/>
</dbReference>
<dbReference type="PROSITE" id="PS50195">
    <property type="entry name" value="PX"/>
    <property type="match status" value="1"/>
</dbReference>
<evidence type="ECO:0000313" key="2">
    <source>
        <dbReference type="EMBL" id="PRP81241.1"/>
    </source>
</evidence>
<reference evidence="2 3" key="1">
    <citation type="journal article" date="2018" name="Genome Biol. Evol.">
        <title>Multiple Roots of Fruiting Body Formation in Amoebozoa.</title>
        <authorList>
            <person name="Hillmann F."/>
            <person name="Forbes G."/>
            <person name="Novohradska S."/>
            <person name="Ferling I."/>
            <person name="Riege K."/>
            <person name="Groth M."/>
            <person name="Westermann M."/>
            <person name="Marz M."/>
            <person name="Spaller T."/>
            <person name="Winckler T."/>
            <person name="Schaap P."/>
            <person name="Glockner G."/>
        </authorList>
    </citation>
    <scope>NUCLEOTIDE SEQUENCE [LARGE SCALE GENOMIC DNA]</scope>
    <source>
        <strain evidence="2 3">Jena</strain>
    </source>
</reference>
<dbReference type="SUPFAM" id="SSF64268">
    <property type="entry name" value="PX domain"/>
    <property type="match status" value="1"/>
</dbReference>
<accession>A0A2P6NBB9</accession>
<dbReference type="SMART" id="SM00312">
    <property type="entry name" value="PX"/>
    <property type="match status" value="1"/>
</dbReference>
<dbReference type="InParanoid" id="A0A2P6NBB9"/>
<comment type="caution">
    <text evidence="2">The sequence shown here is derived from an EMBL/GenBank/DDBJ whole genome shotgun (WGS) entry which is preliminary data.</text>
</comment>
<sequence length="179" mass="20945">MIHNNLKSVHETEFNDGYSTPEYITVHVTDAKNIEMDGKKVYTTYKVSTSTTFPEYKQKEFAVRRRYKEFVWLRNHLRDRLNEKGKRLTLAELPGNTFSSFLGSGRFDDEFVETRRKGLEDFINSVVNHPFSRFEPALQNFLQDQDAVIGHKLYRQVFNVDNLSLNGEEEQKDLNLGSN</sequence>
<evidence type="ECO:0000259" key="1">
    <source>
        <dbReference type="PROSITE" id="PS50195"/>
    </source>
</evidence>
<dbReference type="GO" id="GO:0005768">
    <property type="term" value="C:endosome"/>
    <property type="evidence" value="ECO:0007669"/>
    <property type="project" value="TreeGrafter"/>
</dbReference>
<dbReference type="InterPro" id="IPR036871">
    <property type="entry name" value="PX_dom_sf"/>
</dbReference>
<dbReference type="Proteomes" id="UP000241769">
    <property type="component" value="Unassembled WGS sequence"/>
</dbReference>